<dbReference type="Gene3D" id="3.30.360.10">
    <property type="entry name" value="Dihydrodipicolinate Reductase, domain 2"/>
    <property type="match status" value="1"/>
</dbReference>
<evidence type="ECO:0000313" key="4">
    <source>
        <dbReference type="Proteomes" id="UP000199668"/>
    </source>
</evidence>
<evidence type="ECO:0000313" key="3">
    <source>
        <dbReference type="EMBL" id="SFM10284.1"/>
    </source>
</evidence>
<dbReference type="GO" id="GO:0000166">
    <property type="term" value="F:nucleotide binding"/>
    <property type="evidence" value="ECO:0007669"/>
    <property type="project" value="InterPro"/>
</dbReference>
<dbReference type="Pfam" id="PF01408">
    <property type="entry name" value="GFO_IDH_MocA"/>
    <property type="match status" value="1"/>
</dbReference>
<dbReference type="EMBL" id="FOTY01000015">
    <property type="protein sequence ID" value="SFM10284.1"/>
    <property type="molecule type" value="Genomic_DNA"/>
</dbReference>
<sequence>MKDVRWGIIGCGDVTEKKSGPAFQTTADSSLAAVMRRNGDLARDYAERHGVPVWYDKAEDLIQDENVNAVYIATPPGFHKEYTMMAAEAGKPVYVEKPMARSTRECEEMAAFCAEKQVPLYVAYYRRTLPRFLKVKELLDAGAIGEVRFVTMQHTQPIAEKDENGEWPWRLQPEVSGGGLFFDLASHTLDLFDYLLGPVRDVTGFARNQAGAYPVEDTVSGAFLFENGAAGTGIWNFSSYKKEDVNRIVGTKGEIIFSSFDEKPVTLMTGTETKDYIIEQPQPIQRYLIQAVVEELTGKGTTAPSTGETALRTNRVMDELVKGFYGNNP</sequence>
<dbReference type="Proteomes" id="UP000199668">
    <property type="component" value="Unassembled WGS sequence"/>
</dbReference>
<dbReference type="SUPFAM" id="SSF55347">
    <property type="entry name" value="Glyceraldehyde-3-phosphate dehydrogenase-like, C-terminal domain"/>
    <property type="match status" value="1"/>
</dbReference>
<feature type="domain" description="Gfo/Idh/MocA-like oxidoreductase N-terminal" evidence="1">
    <location>
        <begin position="4"/>
        <end position="124"/>
    </location>
</feature>
<dbReference type="STRING" id="266892.SAMN04488054_11524"/>
<accession>A0A1I4N3Y2</accession>
<organism evidence="3 4">
    <name type="scientific">Salibacterium qingdaonense</name>
    <dbReference type="NCBI Taxonomy" id="266892"/>
    <lineage>
        <taxon>Bacteria</taxon>
        <taxon>Bacillati</taxon>
        <taxon>Bacillota</taxon>
        <taxon>Bacilli</taxon>
        <taxon>Bacillales</taxon>
        <taxon>Bacillaceae</taxon>
    </lineage>
</organism>
<dbReference type="AlphaFoldDB" id="A0A1I4N3Y2"/>
<dbReference type="InterPro" id="IPR052515">
    <property type="entry name" value="Gfo/Idh/MocA_Oxidoreductase"/>
</dbReference>
<gene>
    <name evidence="3" type="ORF">SAMN04488054_11524</name>
</gene>
<dbReference type="InterPro" id="IPR055170">
    <property type="entry name" value="GFO_IDH_MocA-like_dom"/>
</dbReference>
<keyword evidence="4" id="KW-1185">Reference proteome</keyword>
<dbReference type="InterPro" id="IPR000683">
    <property type="entry name" value="Gfo/Idh/MocA-like_OxRdtase_N"/>
</dbReference>
<dbReference type="Gene3D" id="3.40.50.720">
    <property type="entry name" value="NAD(P)-binding Rossmann-like Domain"/>
    <property type="match status" value="1"/>
</dbReference>
<reference evidence="3 4" key="1">
    <citation type="submission" date="2016-10" db="EMBL/GenBank/DDBJ databases">
        <authorList>
            <person name="de Groot N.N."/>
        </authorList>
    </citation>
    <scope>NUCLEOTIDE SEQUENCE [LARGE SCALE GENOMIC DNA]</scope>
    <source>
        <strain evidence="3 4">CGMCC 1.6134</strain>
    </source>
</reference>
<dbReference type="InterPro" id="IPR036291">
    <property type="entry name" value="NAD(P)-bd_dom_sf"/>
</dbReference>
<dbReference type="Pfam" id="PF22725">
    <property type="entry name" value="GFO_IDH_MocA_C3"/>
    <property type="match status" value="1"/>
</dbReference>
<feature type="domain" description="GFO/IDH/MocA-like oxidoreductase" evidence="2">
    <location>
        <begin position="132"/>
        <end position="255"/>
    </location>
</feature>
<protein>
    <submittedName>
        <fullName evidence="3">Predicted dehydrogenase</fullName>
    </submittedName>
</protein>
<dbReference type="OrthoDB" id="9815825at2"/>
<dbReference type="PANTHER" id="PTHR43249">
    <property type="entry name" value="UDP-N-ACETYL-2-AMINO-2-DEOXY-D-GLUCURONATE OXIDASE"/>
    <property type="match status" value="1"/>
</dbReference>
<proteinExistence type="predicted"/>
<evidence type="ECO:0000259" key="2">
    <source>
        <dbReference type="Pfam" id="PF22725"/>
    </source>
</evidence>
<dbReference type="SUPFAM" id="SSF51735">
    <property type="entry name" value="NAD(P)-binding Rossmann-fold domains"/>
    <property type="match status" value="1"/>
</dbReference>
<dbReference type="RefSeq" id="WP_090927243.1">
    <property type="nucleotide sequence ID" value="NZ_FOTY01000015.1"/>
</dbReference>
<evidence type="ECO:0000259" key="1">
    <source>
        <dbReference type="Pfam" id="PF01408"/>
    </source>
</evidence>
<name>A0A1I4N3Y2_9BACI</name>
<dbReference type="PANTHER" id="PTHR43249:SF1">
    <property type="entry name" value="D-GLUCOSIDE 3-DEHYDROGENASE"/>
    <property type="match status" value="1"/>
</dbReference>